<dbReference type="Proteomes" id="UP000664034">
    <property type="component" value="Unassembled WGS sequence"/>
</dbReference>
<evidence type="ECO:0000256" key="3">
    <source>
        <dbReference type="ARBA" id="ARBA00022741"/>
    </source>
</evidence>
<proteinExistence type="inferred from homology"/>
<organism evidence="9 10">
    <name type="scientific">Fibrella rubiginis</name>
    <dbReference type="NCBI Taxonomy" id="2817060"/>
    <lineage>
        <taxon>Bacteria</taxon>
        <taxon>Pseudomonadati</taxon>
        <taxon>Bacteroidota</taxon>
        <taxon>Cytophagia</taxon>
        <taxon>Cytophagales</taxon>
        <taxon>Spirosomataceae</taxon>
        <taxon>Fibrella</taxon>
    </lineage>
</organism>
<dbReference type="PANTHER" id="PTHR43311">
    <property type="entry name" value="GLUTAMATE--TRNA LIGASE"/>
    <property type="match status" value="1"/>
</dbReference>
<keyword evidence="7" id="KW-0648">Protein biosynthesis</keyword>
<evidence type="ECO:0000313" key="10">
    <source>
        <dbReference type="Proteomes" id="UP000664034"/>
    </source>
</evidence>
<dbReference type="GO" id="GO:0005524">
    <property type="term" value="F:ATP binding"/>
    <property type="evidence" value="ECO:0007669"/>
    <property type="project" value="UniProtKB-KW"/>
</dbReference>
<dbReference type="Gene3D" id="3.40.50.620">
    <property type="entry name" value="HUPs"/>
    <property type="match status" value="2"/>
</dbReference>
<dbReference type="SUPFAM" id="SSF52374">
    <property type="entry name" value="Nucleotidylyl transferase"/>
    <property type="match status" value="1"/>
</dbReference>
<keyword evidence="4" id="KW-0862">Zinc</keyword>
<keyword evidence="1 7" id="KW-0436">Ligase</keyword>
<reference evidence="9" key="1">
    <citation type="submission" date="2021-03" db="EMBL/GenBank/DDBJ databases">
        <title>Fibrella sp. HMF5335 genome sequencing and assembly.</title>
        <authorList>
            <person name="Kang H."/>
            <person name="Kim H."/>
            <person name="Bae S."/>
            <person name="Joh K."/>
        </authorList>
    </citation>
    <scope>NUCLEOTIDE SEQUENCE</scope>
    <source>
        <strain evidence="9">HMF5335</strain>
    </source>
</reference>
<comment type="caution">
    <text evidence="9">The sequence shown here is derived from an EMBL/GenBank/DDBJ whole genome shotgun (WGS) entry which is preliminary data.</text>
</comment>
<keyword evidence="10" id="KW-1185">Reference proteome</keyword>
<protein>
    <submittedName>
        <fullName evidence="9">Glutamate--tRNA ligase</fullName>
    </submittedName>
</protein>
<keyword evidence="3 7" id="KW-0547">Nucleotide-binding</keyword>
<evidence type="ECO:0000256" key="2">
    <source>
        <dbReference type="ARBA" id="ARBA00022723"/>
    </source>
</evidence>
<gene>
    <name evidence="9" type="ORF">J2I47_06020</name>
</gene>
<dbReference type="EMBL" id="JAFMYV010000002">
    <property type="protein sequence ID" value="MBO0936098.1"/>
    <property type="molecule type" value="Genomic_DNA"/>
</dbReference>
<evidence type="ECO:0000256" key="6">
    <source>
        <dbReference type="ARBA" id="ARBA00023146"/>
    </source>
</evidence>
<dbReference type="GO" id="GO:0005829">
    <property type="term" value="C:cytosol"/>
    <property type="evidence" value="ECO:0007669"/>
    <property type="project" value="TreeGrafter"/>
</dbReference>
<accession>A0A939K3X8</accession>
<dbReference type="GO" id="GO:0004818">
    <property type="term" value="F:glutamate-tRNA ligase activity"/>
    <property type="evidence" value="ECO:0007669"/>
    <property type="project" value="TreeGrafter"/>
</dbReference>
<dbReference type="AlphaFoldDB" id="A0A939K3X8"/>
<dbReference type="InterPro" id="IPR020058">
    <property type="entry name" value="Glu/Gln-tRNA-synth_Ib_cat-dom"/>
</dbReference>
<evidence type="ECO:0000313" key="9">
    <source>
        <dbReference type="EMBL" id="MBO0936098.1"/>
    </source>
</evidence>
<keyword evidence="5 7" id="KW-0067">ATP-binding</keyword>
<evidence type="ECO:0000256" key="5">
    <source>
        <dbReference type="ARBA" id="ARBA00022840"/>
    </source>
</evidence>
<comment type="similarity">
    <text evidence="7">Belongs to the class-I aminoacyl-tRNA synthetase family.</text>
</comment>
<evidence type="ECO:0000256" key="4">
    <source>
        <dbReference type="ARBA" id="ARBA00022833"/>
    </source>
</evidence>
<feature type="domain" description="Glutamyl/glutaminyl-tRNA synthetase class Ib catalytic" evidence="8">
    <location>
        <begin position="136"/>
        <end position="227"/>
    </location>
</feature>
<evidence type="ECO:0000256" key="1">
    <source>
        <dbReference type="ARBA" id="ARBA00022598"/>
    </source>
</evidence>
<evidence type="ECO:0000256" key="7">
    <source>
        <dbReference type="RuleBase" id="RU363037"/>
    </source>
</evidence>
<feature type="domain" description="Glutamyl/glutaminyl-tRNA synthetase class Ib catalytic" evidence="8">
    <location>
        <begin position="4"/>
        <end position="115"/>
    </location>
</feature>
<keyword evidence="6 7" id="KW-0030">Aminoacyl-tRNA synthetase</keyword>
<dbReference type="InterPro" id="IPR014729">
    <property type="entry name" value="Rossmann-like_a/b/a_fold"/>
</dbReference>
<dbReference type="PANTHER" id="PTHR43311:SF1">
    <property type="entry name" value="GLUTAMYL-Q TRNA(ASP) SYNTHETASE"/>
    <property type="match status" value="1"/>
</dbReference>
<keyword evidence="2" id="KW-0479">Metal-binding</keyword>
<dbReference type="PROSITE" id="PS00178">
    <property type="entry name" value="AA_TRNA_LIGASE_I"/>
    <property type="match status" value="1"/>
</dbReference>
<dbReference type="RefSeq" id="WP_207363641.1">
    <property type="nucleotide sequence ID" value="NZ_JAFMYV010000002.1"/>
</dbReference>
<dbReference type="InterPro" id="IPR001412">
    <property type="entry name" value="aa-tRNA-synth_I_CS"/>
</dbReference>
<evidence type="ECO:0000259" key="8">
    <source>
        <dbReference type="Pfam" id="PF00749"/>
    </source>
</evidence>
<dbReference type="Pfam" id="PF00749">
    <property type="entry name" value="tRNA-synt_1c"/>
    <property type="match status" value="2"/>
</dbReference>
<dbReference type="GO" id="GO:0006424">
    <property type="term" value="P:glutamyl-tRNA aminoacylation"/>
    <property type="evidence" value="ECO:0007669"/>
    <property type="project" value="TreeGrafter"/>
</dbReference>
<sequence>MLFRLAPTPSGFLHIGNAVNFVLTWLAARQLGGRLLLRIDDLDATRKRPDYVVDIFETIHWLGLDYDLGPADPDDLDKQWSQWHRLDRYAETLEKLREVNALYTCSLSRHQWQELDATDNWQSLDRTGDLFHEEDIAWRFRAPGNGSADFVVRRRDGLPAYQIASLTDDQLHGVTHIIRGQDLAESTTRQAQLAKALGWTDFLDTAIWHHPLLLDQSGQKMSKSAGHGHNGPTSVRAMREAGENPSRIFEAVAELLQLPCETSVTLPQLLTCSIDWDVFFRTIGTVNKP</sequence>
<dbReference type="InterPro" id="IPR049940">
    <property type="entry name" value="GluQ/Sye"/>
</dbReference>
<dbReference type="InterPro" id="IPR000924">
    <property type="entry name" value="Glu/Gln-tRNA-synth"/>
</dbReference>
<dbReference type="PRINTS" id="PR00987">
    <property type="entry name" value="TRNASYNTHGLU"/>
</dbReference>
<name>A0A939K3X8_9BACT</name>